<keyword evidence="6" id="KW-0675">Receptor</keyword>
<feature type="transmembrane region" description="Helical" evidence="8">
    <location>
        <begin position="95"/>
        <end position="118"/>
    </location>
</feature>
<gene>
    <name evidence="11" type="primary">opn8a</name>
</gene>
<keyword evidence="7" id="KW-0807">Transducer</keyword>
<sequence>MKKVGGNYVPGANDYDYRMSNWSVLFPEKVEVAFAVNSDGGAGMDRYTSKLSPAVDYGAGVFLLVVAILSILGNAAVLVTAAWRHSVLKAPELLTVNLAVTDIGMALSMYPLSIASAFNHAWIGGDPSCLYYGLMGMIFSVASIMTLAVMGLVRYLVTGNPPKSGSKFRRKTISILIGVIWLYSLLWAVFPFLGWGGYGAEPYGLACSVDWTGYQHSLNGSSFIMALAILCTLIPCAVILFSYTGIAWKLHKAYQAIKSNDNLPNSGAVERKVTLMGILISAGFIVSWTPYVFISLWTMFHSDGKDSVAPIVSLLPCLFAKCSTVYNPLVYYVFRKSFRRELRQIRMYCCWGAVNKMTLCIGAESSEDTSRAQETAEE</sequence>
<keyword evidence="2 8" id="KW-0812">Transmembrane</keyword>
<feature type="transmembrane region" description="Helical" evidence="8">
    <location>
        <begin position="130"/>
        <end position="153"/>
    </location>
</feature>
<dbReference type="CDD" id="cd15074">
    <property type="entry name" value="7tmA_Opsin5_neuropsin"/>
    <property type="match status" value="1"/>
</dbReference>
<dbReference type="GO" id="GO:0004930">
    <property type="term" value="F:G protein-coupled receptor activity"/>
    <property type="evidence" value="ECO:0007669"/>
    <property type="project" value="UniProtKB-KW"/>
</dbReference>
<feature type="transmembrane region" description="Helical" evidence="8">
    <location>
        <begin position="57"/>
        <end position="83"/>
    </location>
</feature>
<evidence type="ECO:0000256" key="7">
    <source>
        <dbReference type="ARBA" id="ARBA00023224"/>
    </source>
</evidence>
<dbReference type="Pfam" id="PF00001">
    <property type="entry name" value="7tm_1"/>
    <property type="match status" value="1"/>
</dbReference>
<evidence type="ECO:0000256" key="4">
    <source>
        <dbReference type="ARBA" id="ARBA00023040"/>
    </source>
</evidence>
<dbReference type="AlphaFoldDB" id="A0A6P6RLX4"/>
<keyword evidence="5 8" id="KW-0472">Membrane</keyword>
<dbReference type="SUPFAM" id="SSF81321">
    <property type="entry name" value="Family A G protein-coupled receptor-like"/>
    <property type="match status" value="1"/>
</dbReference>
<dbReference type="FunFam" id="1.20.1070.10:FF:000219">
    <property type="entry name" value="Opsin 5-like 2"/>
    <property type="match status" value="1"/>
</dbReference>
<reference evidence="11" key="1">
    <citation type="submission" date="2025-08" db="UniProtKB">
        <authorList>
            <consortium name="RefSeq"/>
        </authorList>
    </citation>
    <scope>IDENTIFICATION</scope>
    <source>
        <strain evidence="11">Wakin</strain>
        <tissue evidence="11">Muscle</tissue>
    </source>
</reference>
<evidence type="ECO:0000256" key="1">
    <source>
        <dbReference type="ARBA" id="ARBA00004141"/>
    </source>
</evidence>
<dbReference type="Gene3D" id="1.20.1070.10">
    <property type="entry name" value="Rhodopsin 7-helix transmembrane proteins"/>
    <property type="match status" value="1"/>
</dbReference>
<dbReference type="RefSeq" id="XP_026146098.1">
    <property type="nucleotide sequence ID" value="XM_026290313.1"/>
</dbReference>
<proteinExistence type="predicted"/>
<name>A0A6P6RLX4_CARAU</name>
<dbReference type="GO" id="GO:0007602">
    <property type="term" value="P:phototransduction"/>
    <property type="evidence" value="ECO:0007669"/>
    <property type="project" value="Ensembl"/>
</dbReference>
<evidence type="ECO:0000259" key="9">
    <source>
        <dbReference type="PROSITE" id="PS50262"/>
    </source>
</evidence>
<feature type="transmembrane region" description="Helical" evidence="8">
    <location>
        <begin position="223"/>
        <end position="248"/>
    </location>
</feature>
<protein>
    <submittedName>
        <fullName evidence="11">Opsin 8, group member a</fullName>
    </submittedName>
</protein>
<dbReference type="CTD" id="100002138"/>
<accession>A0A6P6RLX4</accession>
<dbReference type="PANTHER" id="PTHR24240">
    <property type="entry name" value="OPSIN"/>
    <property type="match status" value="1"/>
</dbReference>
<dbReference type="InterPro" id="IPR017452">
    <property type="entry name" value="GPCR_Rhodpsn_7TM"/>
</dbReference>
<feature type="transmembrane region" description="Helical" evidence="8">
    <location>
        <begin position="273"/>
        <end position="299"/>
    </location>
</feature>
<evidence type="ECO:0000313" key="10">
    <source>
        <dbReference type="Proteomes" id="UP000515129"/>
    </source>
</evidence>
<evidence type="ECO:0000256" key="5">
    <source>
        <dbReference type="ARBA" id="ARBA00023136"/>
    </source>
</evidence>
<evidence type="ECO:0000256" key="8">
    <source>
        <dbReference type="SAM" id="Phobius"/>
    </source>
</evidence>
<feature type="transmembrane region" description="Helical" evidence="8">
    <location>
        <begin position="173"/>
        <end position="195"/>
    </location>
</feature>
<evidence type="ECO:0000256" key="3">
    <source>
        <dbReference type="ARBA" id="ARBA00022989"/>
    </source>
</evidence>
<dbReference type="InterPro" id="IPR000276">
    <property type="entry name" value="GPCR_Rhodpsn"/>
</dbReference>
<dbReference type="PRINTS" id="PR00237">
    <property type="entry name" value="GPCRRHODOPSN"/>
</dbReference>
<dbReference type="Proteomes" id="UP000515129">
    <property type="component" value="Chromosome 20"/>
</dbReference>
<organism evidence="10 11">
    <name type="scientific">Carassius auratus</name>
    <name type="common">Goldfish</name>
    <dbReference type="NCBI Taxonomy" id="7957"/>
    <lineage>
        <taxon>Eukaryota</taxon>
        <taxon>Metazoa</taxon>
        <taxon>Chordata</taxon>
        <taxon>Craniata</taxon>
        <taxon>Vertebrata</taxon>
        <taxon>Euteleostomi</taxon>
        <taxon>Actinopterygii</taxon>
        <taxon>Neopterygii</taxon>
        <taxon>Teleostei</taxon>
        <taxon>Ostariophysi</taxon>
        <taxon>Cypriniformes</taxon>
        <taxon>Cyprinidae</taxon>
        <taxon>Cyprininae</taxon>
        <taxon>Carassius</taxon>
    </lineage>
</organism>
<feature type="domain" description="G-protein coupled receptors family 1 profile" evidence="9">
    <location>
        <begin position="73"/>
        <end position="331"/>
    </location>
</feature>
<dbReference type="OrthoDB" id="7217071at2759"/>
<evidence type="ECO:0000256" key="6">
    <source>
        <dbReference type="ARBA" id="ARBA00023170"/>
    </source>
</evidence>
<keyword evidence="3 8" id="KW-1133">Transmembrane helix</keyword>
<comment type="subcellular location">
    <subcellularLocation>
        <location evidence="1">Membrane</location>
        <topology evidence="1">Multi-pass membrane protein</topology>
    </subcellularLocation>
</comment>
<dbReference type="GO" id="GO:0016020">
    <property type="term" value="C:membrane"/>
    <property type="evidence" value="ECO:0007669"/>
    <property type="project" value="UniProtKB-SubCell"/>
</dbReference>
<dbReference type="KEGG" id="caua:113120484"/>
<feature type="transmembrane region" description="Helical" evidence="8">
    <location>
        <begin position="311"/>
        <end position="334"/>
    </location>
</feature>
<dbReference type="PROSITE" id="PS50262">
    <property type="entry name" value="G_PROTEIN_RECEP_F1_2"/>
    <property type="match status" value="1"/>
</dbReference>
<dbReference type="InterPro" id="IPR050125">
    <property type="entry name" value="GPCR_opsins"/>
</dbReference>
<evidence type="ECO:0000256" key="2">
    <source>
        <dbReference type="ARBA" id="ARBA00022692"/>
    </source>
</evidence>
<evidence type="ECO:0000313" key="11">
    <source>
        <dbReference type="RefSeq" id="XP_026146098.1"/>
    </source>
</evidence>
<keyword evidence="4" id="KW-0297">G-protein coupled receptor</keyword>
<keyword evidence="10" id="KW-1185">Reference proteome</keyword>